<dbReference type="InterPro" id="IPR035965">
    <property type="entry name" value="PAS-like_dom_sf"/>
</dbReference>
<dbReference type="RefSeq" id="WP_009197188.1">
    <property type="nucleotide sequence ID" value="NZ_AODQ01000150.1"/>
</dbReference>
<keyword evidence="6" id="KW-1185">Reference proteome</keyword>
<protein>
    <submittedName>
        <fullName evidence="5">Blue-light-activated protein</fullName>
    </submittedName>
</protein>
<evidence type="ECO:0000313" key="6">
    <source>
        <dbReference type="Proteomes" id="UP000011910"/>
    </source>
</evidence>
<evidence type="ECO:0000256" key="3">
    <source>
        <dbReference type="ARBA" id="ARBA00022991"/>
    </source>
</evidence>
<dbReference type="PANTHER" id="PTHR47429:SF2">
    <property type="entry name" value="PROTEIN TWIN LOV 1"/>
    <property type="match status" value="1"/>
</dbReference>
<accession>M7N1G6</accession>
<dbReference type="Proteomes" id="UP000011910">
    <property type="component" value="Unassembled WGS sequence"/>
</dbReference>
<evidence type="ECO:0000259" key="4">
    <source>
        <dbReference type="PROSITE" id="PS50112"/>
    </source>
</evidence>
<name>M7N1G6_9BACT</name>
<dbReference type="SUPFAM" id="SSF55785">
    <property type="entry name" value="PYP-like sensor domain (PAS domain)"/>
    <property type="match status" value="1"/>
</dbReference>
<keyword evidence="3" id="KW-0157">Chromophore</keyword>
<dbReference type="eggNOG" id="COG3829">
    <property type="taxonomic scope" value="Bacteria"/>
</dbReference>
<keyword evidence="1" id="KW-0285">Flavoprotein</keyword>
<sequence>MKQSHSTIGKTAPLLSWDVYALQQYSATHALKEDVRQLEMLARLGGWVHSWNFTQKVVQERKTILVTSLNQQILFASSSLFAMTGYLPQEVLGKSPKIFQGPETSPESKALIRSALQAQQPFAALLTNYQKGGSAYTCQVEGFPVVDHRGALVNYIAFEQAVF</sequence>
<feature type="domain" description="PAS" evidence="4">
    <location>
        <begin position="64"/>
        <end position="119"/>
    </location>
</feature>
<dbReference type="OrthoDB" id="1120715at2"/>
<gene>
    <name evidence="5" type="ORF">ADICEAN_03809</name>
</gene>
<organism evidence="5 6">
    <name type="scientific">Cesiribacter andamanensis AMV16</name>
    <dbReference type="NCBI Taxonomy" id="1279009"/>
    <lineage>
        <taxon>Bacteria</taxon>
        <taxon>Pseudomonadati</taxon>
        <taxon>Bacteroidota</taxon>
        <taxon>Cytophagia</taxon>
        <taxon>Cytophagales</taxon>
        <taxon>Cesiribacteraceae</taxon>
        <taxon>Cesiribacter</taxon>
    </lineage>
</organism>
<evidence type="ECO:0000256" key="1">
    <source>
        <dbReference type="ARBA" id="ARBA00022630"/>
    </source>
</evidence>
<dbReference type="Pfam" id="PF13426">
    <property type="entry name" value="PAS_9"/>
    <property type="match status" value="1"/>
</dbReference>
<dbReference type="InterPro" id="IPR000014">
    <property type="entry name" value="PAS"/>
</dbReference>
<dbReference type="PANTHER" id="PTHR47429">
    <property type="entry name" value="PROTEIN TWIN LOV 1"/>
    <property type="match status" value="1"/>
</dbReference>
<comment type="caution">
    <text evidence="5">The sequence shown here is derived from an EMBL/GenBank/DDBJ whole genome shotgun (WGS) entry which is preliminary data.</text>
</comment>
<dbReference type="CDD" id="cd00130">
    <property type="entry name" value="PAS"/>
    <property type="match status" value="1"/>
</dbReference>
<dbReference type="NCBIfam" id="TIGR00229">
    <property type="entry name" value="sensory_box"/>
    <property type="match status" value="1"/>
</dbReference>
<dbReference type="AlphaFoldDB" id="M7N1G6"/>
<dbReference type="STRING" id="1279009.ADICEAN_03809"/>
<evidence type="ECO:0000256" key="2">
    <source>
        <dbReference type="ARBA" id="ARBA00022643"/>
    </source>
</evidence>
<evidence type="ECO:0000313" key="5">
    <source>
        <dbReference type="EMBL" id="EMR01061.1"/>
    </source>
</evidence>
<proteinExistence type="predicted"/>
<keyword evidence="2" id="KW-0288">FMN</keyword>
<dbReference type="Gene3D" id="3.30.450.20">
    <property type="entry name" value="PAS domain"/>
    <property type="match status" value="1"/>
</dbReference>
<reference evidence="5 6" key="1">
    <citation type="journal article" date="2013" name="Genome Announc.">
        <title>Draft Genome Sequence of Cesiribacter andamanensis Strain AMV16T, Isolated from a Soil Sample from a Mud Volcano in the Andaman Islands, India.</title>
        <authorList>
            <person name="Shivaji S."/>
            <person name="Ara S."/>
            <person name="Begum Z."/>
            <person name="Srinivas T.N."/>
            <person name="Singh A."/>
            <person name="Kumar Pinnaka A."/>
        </authorList>
    </citation>
    <scope>NUCLEOTIDE SEQUENCE [LARGE SCALE GENOMIC DNA]</scope>
    <source>
        <strain evidence="5 6">AMV16</strain>
    </source>
</reference>
<dbReference type="PROSITE" id="PS50112">
    <property type="entry name" value="PAS"/>
    <property type="match status" value="1"/>
</dbReference>
<dbReference type="EMBL" id="AODQ01000150">
    <property type="protein sequence ID" value="EMR01061.1"/>
    <property type="molecule type" value="Genomic_DNA"/>
</dbReference>